<dbReference type="Gene3D" id="3.30.710.10">
    <property type="entry name" value="Potassium Channel Kv1.1, Chain A"/>
    <property type="match status" value="1"/>
</dbReference>
<dbReference type="UniPathway" id="UPA00143"/>
<dbReference type="Proteomes" id="UP000593562">
    <property type="component" value="Unassembled WGS sequence"/>
</dbReference>
<dbReference type="InterPro" id="IPR043454">
    <property type="entry name" value="NPH3/RPT2-like"/>
</dbReference>
<dbReference type="SUPFAM" id="SSF54695">
    <property type="entry name" value="POZ domain"/>
    <property type="match status" value="1"/>
</dbReference>
<feature type="domain" description="NPH3" evidence="7">
    <location>
        <begin position="191"/>
        <end position="441"/>
    </location>
</feature>
<dbReference type="OrthoDB" id="624345at2759"/>
<dbReference type="InterPro" id="IPR000210">
    <property type="entry name" value="BTB/POZ_dom"/>
</dbReference>
<dbReference type="PANTHER" id="PTHR32370">
    <property type="entry name" value="OS12G0117600 PROTEIN"/>
    <property type="match status" value="1"/>
</dbReference>
<feature type="coiled-coil region" evidence="4">
    <location>
        <begin position="492"/>
        <end position="519"/>
    </location>
</feature>
<organism evidence="8 9">
    <name type="scientific">Tripterygium wilfordii</name>
    <name type="common">Thunder God vine</name>
    <dbReference type="NCBI Taxonomy" id="458696"/>
    <lineage>
        <taxon>Eukaryota</taxon>
        <taxon>Viridiplantae</taxon>
        <taxon>Streptophyta</taxon>
        <taxon>Embryophyta</taxon>
        <taxon>Tracheophyta</taxon>
        <taxon>Spermatophyta</taxon>
        <taxon>Magnoliopsida</taxon>
        <taxon>eudicotyledons</taxon>
        <taxon>Gunneridae</taxon>
        <taxon>Pentapetalae</taxon>
        <taxon>rosids</taxon>
        <taxon>fabids</taxon>
        <taxon>Celastrales</taxon>
        <taxon>Celastraceae</taxon>
        <taxon>Tripterygium</taxon>
    </lineage>
</organism>
<protein>
    <submittedName>
        <fullName evidence="8">Putative Root phototropism protein</fullName>
    </submittedName>
</protein>
<feature type="region of interest" description="Disordered" evidence="5">
    <location>
        <begin position="520"/>
        <end position="542"/>
    </location>
</feature>
<feature type="domain" description="BTB" evidence="6">
    <location>
        <begin position="5"/>
        <end position="69"/>
    </location>
</feature>
<dbReference type="Pfam" id="PF03000">
    <property type="entry name" value="NPH3"/>
    <property type="match status" value="1"/>
</dbReference>
<name>A0A7J7DIB0_TRIWF</name>
<feature type="compositionally biased region" description="Polar residues" evidence="5">
    <location>
        <begin position="520"/>
        <end position="536"/>
    </location>
</feature>
<comment type="similarity">
    <text evidence="3">Belongs to the NPH3 family.</text>
</comment>
<keyword evidence="4" id="KW-0175">Coiled coil</keyword>
<evidence type="ECO:0000313" key="9">
    <source>
        <dbReference type="Proteomes" id="UP000593562"/>
    </source>
</evidence>
<evidence type="ECO:0000256" key="2">
    <source>
        <dbReference type="ARBA" id="ARBA00022786"/>
    </source>
</evidence>
<dbReference type="InterPro" id="IPR027356">
    <property type="entry name" value="NPH3_dom"/>
</dbReference>
<evidence type="ECO:0000256" key="1">
    <source>
        <dbReference type="ARBA" id="ARBA00004906"/>
    </source>
</evidence>
<evidence type="ECO:0000259" key="6">
    <source>
        <dbReference type="PROSITE" id="PS50097"/>
    </source>
</evidence>
<dbReference type="GO" id="GO:0016567">
    <property type="term" value="P:protein ubiquitination"/>
    <property type="evidence" value="ECO:0007669"/>
    <property type="project" value="UniProtKB-UniPathway"/>
</dbReference>
<dbReference type="PROSITE" id="PS50097">
    <property type="entry name" value="BTB"/>
    <property type="match status" value="1"/>
</dbReference>
<dbReference type="InterPro" id="IPR011333">
    <property type="entry name" value="SKP1/BTB/POZ_sf"/>
</dbReference>
<evidence type="ECO:0000256" key="5">
    <source>
        <dbReference type="SAM" id="MobiDB-lite"/>
    </source>
</evidence>
<keyword evidence="2" id="KW-0833">Ubl conjugation pathway</keyword>
<proteinExistence type="inferred from homology"/>
<keyword evidence="9" id="KW-1185">Reference proteome</keyword>
<dbReference type="AlphaFoldDB" id="A0A7J7DIB0"/>
<evidence type="ECO:0000313" key="8">
    <source>
        <dbReference type="EMBL" id="KAF5746029.1"/>
    </source>
</evidence>
<sequence length="542" mass="61542">MAVCCDLQVDVNGEETFMVDKKIISSYSGRLRKLFGNSAGTAKNLKVIFHDFPGGAESFELMSRFCYNNGRVNINPSNIYLLYCAAQFMEMDFSVSGKHNLLEQTQKTLKEIGYWTWPELLVALKHCQELPMVENTSCVIEKCIDSLVGKMVFASELSPCSSISSPESSSFRVSCDTRSTESFKNCFSRATWWFQDLLVLSPSLVEMVIKAMIRRKFDHIIISKFIFYYQKAKVFTAKSDKCKAIETVIDVLYTLNWNSISCKSLFGILQVALSLRISKCCRRKLESMIGFQLDQATLDNLLVPSLHGMSYLYDVNLILRIFKAFLHGGNSEVSFEKLRKVSSLMDLYMAEVAPDPRLKASKFLALALALPDSARESHDEIYHAIDIYLEVHAGLLEEEKKKICFALNHDKLSSEARVHLSQNSRFPSKTAVQALKSQQLNLKSLIQSSNNSESYTDSPIEFKEIENKGNKDVASGQFVVYSRKLDYPIDDKEQLRAHIQGMQSRVMELEKVCRKMQTQMSKIAKSRTPNHTTSRSLPRLCS</sequence>
<comment type="pathway">
    <text evidence="1">Protein modification; protein ubiquitination.</text>
</comment>
<gene>
    <name evidence="8" type="ORF">HS088_TW06G00194</name>
</gene>
<evidence type="ECO:0000256" key="4">
    <source>
        <dbReference type="SAM" id="Coils"/>
    </source>
</evidence>
<dbReference type="Pfam" id="PF00651">
    <property type="entry name" value="BTB"/>
    <property type="match status" value="1"/>
</dbReference>
<accession>A0A7J7DIB0</accession>
<dbReference type="EMBL" id="JAAARO010000006">
    <property type="protein sequence ID" value="KAF5746029.1"/>
    <property type="molecule type" value="Genomic_DNA"/>
</dbReference>
<reference evidence="8 9" key="1">
    <citation type="journal article" date="2020" name="Nat. Commun.">
        <title>Genome of Tripterygium wilfordii and identification of cytochrome P450 involved in triptolide biosynthesis.</title>
        <authorList>
            <person name="Tu L."/>
            <person name="Su P."/>
            <person name="Zhang Z."/>
            <person name="Gao L."/>
            <person name="Wang J."/>
            <person name="Hu T."/>
            <person name="Zhou J."/>
            <person name="Zhang Y."/>
            <person name="Zhao Y."/>
            <person name="Liu Y."/>
            <person name="Song Y."/>
            <person name="Tong Y."/>
            <person name="Lu Y."/>
            <person name="Yang J."/>
            <person name="Xu C."/>
            <person name="Jia M."/>
            <person name="Peters R.J."/>
            <person name="Huang L."/>
            <person name="Gao W."/>
        </authorList>
    </citation>
    <scope>NUCLEOTIDE SEQUENCE [LARGE SCALE GENOMIC DNA]</scope>
    <source>
        <strain evidence="9">cv. XIE 37</strain>
        <tissue evidence="8">Leaf</tissue>
    </source>
</reference>
<evidence type="ECO:0000259" key="7">
    <source>
        <dbReference type="PROSITE" id="PS51649"/>
    </source>
</evidence>
<evidence type="ECO:0000256" key="3">
    <source>
        <dbReference type="PROSITE-ProRule" id="PRU00982"/>
    </source>
</evidence>
<comment type="caution">
    <text evidence="8">The sequence shown here is derived from an EMBL/GenBank/DDBJ whole genome shotgun (WGS) entry which is preliminary data.</text>
</comment>
<dbReference type="SMART" id="SM00225">
    <property type="entry name" value="BTB"/>
    <property type="match status" value="1"/>
</dbReference>
<dbReference type="PROSITE" id="PS51649">
    <property type="entry name" value="NPH3"/>
    <property type="match status" value="1"/>
</dbReference>
<dbReference type="InParanoid" id="A0A7J7DIB0"/>
<dbReference type="FunCoup" id="A0A7J7DIB0">
    <property type="interactions" value="1827"/>
</dbReference>